<name>A0A2M4CD14_9DIPT</name>
<keyword evidence="1" id="KW-0732">Signal</keyword>
<feature type="chain" id="PRO_5014934694" evidence="1">
    <location>
        <begin position="25"/>
        <end position="76"/>
    </location>
</feature>
<organism evidence="2">
    <name type="scientific">Anopheles marajoara</name>
    <dbReference type="NCBI Taxonomy" id="58244"/>
    <lineage>
        <taxon>Eukaryota</taxon>
        <taxon>Metazoa</taxon>
        <taxon>Ecdysozoa</taxon>
        <taxon>Arthropoda</taxon>
        <taxon>Hexapoda</taxon>
        <taxon>Insecta</taxon>
        <taxon>Pterygota</taxon>
        <taxon>Neoptera</taxon>
        <taxon>Endopterygota</taxon>
        <taxon>Diptera</taxon>
        <taxon>Nematocera</taxon>
        <taxon>Culicoidea</taxon>
        <taxon>Culicidae</taxon>
        <taxon>Anophelinae</taxon>
        <taxon>Anopheles</taxon>
    </lineage>
</organism>
<reference evidence="2" key="1">
    <citation type="submission" date="2018-01" db="EMBL/GenBank/DDBJ databases">
        <title>An insight into the sialome of Amazonian anophelines.</title>
        <authorList>
            <person name="Ribeiro J.M."/>
            <person name="Scarpassa V."/>
            <person name="Calvo E."/>
        </authorList>
    </citation>
    <scope>NUCLEOTIDE SEQUENCE</scope>
    <source>
        <tissue evidence="2">Salivary glands</tissue>
    </source>
</reference>
<evidence type="ECO:0000313" key="2">
    <source>
        <dbReference type="EMBL" id="MBW63051.1"/>
    </source>
</evidence>
<accession>A0A2M4CD14</accession>
<protein>
    <submittedName>
        <fullName evidence="2">Putative secreted protein</fullName>
    </submittedName>
</protein>
<evidence type="ECO:0000256" key="1">
    <source>
        <dbReference type="SAM" id="SignalP"/>
    </source>
</evidence>
<feature type="signal peptide" evidence="1">
    <location>
        <begin position="1"/>
        <end position="24"/>
    </location>
</feature>
<sequence>MWTENRIAFSLFICLSTYASPSLSFPCDLKSRFSNYHSIFVFPTLPNRVSIHGLRGAVLEICKVILHAPAILIALV</sequence>
<dbReference type="AlphaFoldDB" id="A0A2M4CD14"/>
<proteinExistence type="predicted"/>
<dbReference type="EMBL" id="GGFJ01013910">
    <property type="protein sequence ID" value="MBW63051.1"/>
    <property type="molecule type" value="Transcribed_RNA"/>
</dbReference>